<evidence type="ECO:0000313" key="1">
    <source>
        <dbReference type="EMBL" id="CAG7652976.1"/>
    </source>
</evidence>
<keyword evidence="2" id="KW-1185">Reference proteome</keyword>
<evidence type="ECO:0000313" key="2">
    <source>
        <dbReference type="Proteomes" id="UP000730618"/>
    </source>
</evidence>
<gene>
    <name evidence="1" type="ORF">PAECIP111802_05367</name>
</gene>
<dbReference type="Proteomes" id="UP000730618">
    <property type="component" value="Unassembled WGS sequence"/>
</dbReference>
<sequence length="148" mass="17690">MITVKRDQFTQIVVPRFPRTEIRQNFHFVLLCTGIRGKLSFSFFCHNIVTIIRLKHETCRFAPGLSVSAYKIRKQKIAHPFQSLEFCRKKPLPLAARRRHKERVGQRRKRPRLLRFIGEVGPKRRKRYYAFSDQSAYWVAIAHNFMNM</sequence>
<comment type="caution">
    <text evidence="1">The sequence shown here is derived from an EMBL/GenBank/DDBJ whole genome shotgun (WGS) entry which is preliminary data.</text>
</comment>
<evidence type="ECO:0008006" key="3">
    <source>
        <dbReference type="Google" id="ProtNLM"/>
    </source>
</evidence>
<organism evidence="1 2">
    <name type="scientific">Paenibacillus allorhizosphaerae</name>
    <dbReference type="NCBI Taxonomy" id="2849866"/>
    <lineage>
        <taxon>Bacteria</taxon>
        <taxon>Bacillati</taxon>
        <taxon>Bacillota</taxon>
        <taxon>Bacilli</taxon>
        <taxon>Bacillales</taxon>
        <taxon>Paenibacillaceae</taxon>
        <taxon>Paenibacillus</taxon>
    </lineage>
</organism>
<proteinExistence type="predicted"/>
<name>A0ABM8VPI7_9BACL</name>
<reference evidence="1 2" key="1">
    <citation type="submission" date="2021-06" db="EMBL/GenBank/DDBJ databases">
        <authorList>
            <person name="Criscuolo A."/>
        </authorList>
    </citation>
    <scope>NUCLEOTIDE SEQUENCE [LARGE SCALE GENOMIC DNA]</scope>
    <source>
        <strain evidence="2">CIP 111802</strain>
    </source>
</reference>
<dbReference type="EMBL" id="CAJVCE010000019">
    <property type="protein sequence ID" value="CAG7652976.1"/>
    <property type="molecule type" value="Genomic_DNA"/>
</dbReference>
<protein>
    <recommendedName>
        <fullName evidence="3">Transposase DDE domain-containing protein</fullName>
    </recommendedName>
</protein>
<accession>A0ABM8VPI7</accession>